<sequence>MTMSGTVPPELDGWVIVHSNNSSQITAYGLTPRRAQQFFIEKQCANRTSLEQCYS</sequence>
<proteinExistence type="predicted"/>
<name>A0A8J5JD94_9STRA</name>
<gene>
    <name evidence="1" type="ORF">JG688_00005095</name>
</gene>
<keyword evidence="2" id="KW-1185">Reference proteome</keyword>
<protein>
    <submittedName>
        <fullName evidence="1">Uncharacterized protein</fullName>
    </submittedName>
</protein>
<evidence type="ECO:0000313" key="1">
    <source>
        <dbReference type="EMBL" id="KAG6969939.1"/>
    </source>
</evidence>
<dbReference type="Proteomes" id="UP000709295">
    <property type="component" value="Unassembled WGS sequence"/>
</dbReference>
<organism evidence="1 2">
    <name type="scientific">Phytophthora aleatoria</name>
    <dbReference type="NCBI Taxonomy" id="2496075"/>
    <lineage>
        <taxon>Eukaryota</taxon>
        <taxon>Sar</taxon>
        <taxon>Stramenopiles</taxon>
        <taxon>Oomycota</taxon>
        <taxon>Peronosporomycetes</taxon>
        <taxon>Peronosporales</taxon>
        <taxon>Peronosporaceae</taxon>
        <taxon>Phytophthora</taxon>
    </lineage>
</organism>
<comment type="caution">
    <text evidence="1">The sequence shown here is derived from an EMBL/GenBank/DDBJ whole genome shotgun (WGS) entry which is preliminary data.</text>
</comment>
<evidence type="ECO:0000313" key="2">
    <source>
        <dbReference type="Proteomes" id="UP000709295"/>
    </source>
</evidence>
<reference evidence="1" key="1">
    <citation type="submission" date="2021-01" db="EMBL/GenBank/DDBJ databases">
        <title>Phytophthora aleatoria, a newly-described species from Pinus radiata is distinct from Phytophthora cactorum isolates based on comparative genomics.</title>
        <authorList>
            <person name="Mcdougal R."/>
            <person name="Panda P."/>
            <person name="Williams N."/>
            <person name="Studholme D.J."/>
        </authorList>
    </citation>
    <scope>NUCLEOTIDE SEQUENCE</scope>
    <source>
        <strain evidence="1">NZFS 4037</strain>
    </source>
</reference>
<dbReference type="AlphaFoldDB" id="A0A8J5JD94"/>
<accession>A0A8J5JD94</accession>
<dbReference type="EMBL" id="JAENGY010000196">
    <property type="protein sequence ID" value="KAG6969939.1"/>
    <property type="molecule type" value="Genomic_DNA"/>
</dbReference>